<dbReference type="InterPro" id="IPR005323">
    <property type="entry name" value="CBM41_pullulanase"/>
</dbReference>
<reference evidence="8" key="1">
    <citation type="submission" date="2019-11" db="EMBL/GenBank/DDBJ databases">
        <authorList>
            <person name="Feng L."/>
        </authorList>
    </citation>
    <scope>NUCLEOTIDE SEQUENCE</scope>
    <source>
        <strain evidence="8">SLutetiensisLFYP71</strain>
    </source>
</reference>
<dbReference type="GO" id="GO:0016798">
    <property type="term" value="F:hydrolase activity, acting on glycosyl bonds"/>
    <property type="evidence" value="ECO:0007669"/>
    <property type="project" value="UniProtKB-KW"/>
</dbReference>
<evidence type="ECO:0000259" key="6">
    <source>
        <dbReference type="Pfam" id="PF03714"/>
    </source>
</evidence>
<dbReference type="AlphaFoldDB" id="A0A6N2Z6Q0"/>
<dbReference type="GO" id="GO:0030246">
    <property type="term" value="F:carbohydrate binding"/>
    <property type="evidence" value="ECO:0007669"/>
    <property type="project" value="InterPro"/>
</dbReference>
<evidence type="ECO:0000256" key="4">
    <source>
        <dbReference type="ARBA" id="ARBA00023295"/>
    </source>
</evidence>
<organism evidence="8">
    <name type="scientific">Streptococcus lutetiensis</name>
    <dbReference type="NCBI Taxonomy" id="150055"/>
    <lineage>
        <taxon>Bacteria</taxon>
        <taxon>Bacillati</taxon>
        <taxon>Bacillota</taxon>
        <taxon>Bacilli</taxon>
        <taxon>Lactobacillales</taxon>
        <taxon>Streptococcaceae</taxon>
        <taxon>Streptococcus</taxon>
    </lineage>
</organism>
<protein>
    <submittedName>
        <fullName evidence="8">Bacterial pullanase-associated domain protein</fullName>
    </submittedName>
</protein>
<keyword evidence="3" id="KW-0378">Hydrolase</keyword>
<dbReference type="Pfam" id="PF04650">
    <property type="entry name" value="YSIRK_signal"/>
    <property type="match status" value="1"/>
</dbReference>
<evidence type="ECO:0000256" key="1">
    <source>
        <dbReference type="ARBA" id="ARBA00008061"/>
    </source>
</evidence>
<dbReference type="RefSeq" id="WP_156672627.1">
    <property type="nucleotide sequence ID" value="NZ_CACRUI010000003.1"/>
</dbReference>
<comment type="similarity">
    <text evidence="1">Belongs to the glycosyl hydrolase 13 family.</text>
</comment>
<accession>A0A6N2Z6Q0</accession>
<feature type="compositionally biased region" description="Polar residues" evidence="5">
    <location>
        <begin position="116"/>
        <end position="126"/>
    </location>
</feature>
<dbReference type="SUPFAM" id="SSF49452">
    <property type="entry name" value="Starch-binding domain-like"/>
    <property type="match status" value="2"/>
</dbReference>
<dbReference type="NCBIfam" id="TIGR01168">
    <property type="entry name" value="YSIRK_signal"/>
    <property type="match status" value="1"/>
</dbReference>
<evidence type="ECO:0000256" key="3">
    <source>
        <dbReference type="ARBA" id="ARBA00022801"/>
    </source>
</evidence>
<feature type="compositionally biased region" description="Low complexity" evidence="5">
    <location>
        <begin position="81"/>
        <end position="115"/>
    </location>
</feature>
<evidence type="ECO:0000256" key="2">
    <source>
        <dbReference type="ARBA" id="ARBA00022729"/>
    </source>
</evidence>
<evidence type="ECO:0000256" key="5">
    <source>
        <dbReference type="SAM" id="MobiDB-lite"/>
    </source>
</evidence>
<dbReference type="Gene3D" id="2.60.40.1110">
    <property type="match status" value="2"/>
</dbReference>
<keyword evidence="2" id="KW-0732">Signal</keyword>
<sequence>MKKVSRLSFPEKREYFGIRKLKVGVASVAIATALFWGAGLTSVSANQATSQAAVSEVINETSLPDDGSQALLEPEKTADANQNLEESNSSDLSDDSQNQLTESESSAVEETVPESQPQEVISQAQGVQGAAEIDEISDIKAVTSAENSNQVNLLKSSQPDNQVSNPPIAENTLRVHFKTLPSDDLASLGLWTWEDVEHPSESWPNGAINLSNLKHDAYGYYIDVKLVNGNPHKVGLLINNTSGENVSGDKVVNLISQDMNEVWFDEDYNAIYYAPLEKGKIRINYYRSDGNYKNLAIWLWGSADSSITSRLGS</sequence>
<gene>
    <name evidence="8" type="ORF">SLLFYP71_00557</name>
</gene>
<dbReference type="CDD" id="cd10315">
    <property type="entry name" value="CBM41_pullulanase"/>
    <property type="match status" value="1"/>
</dbReference>
<proteinExistence type="inferred from homology"/>
<feature type="region of interest" description="Disordered" evidence="5">
    <location>
        <begin position="79"/>
        <end position="128"/>
    </location>
</feature>
<dbReference type="InterPro" id="IPR005877">
    <property type="entry name" value="YSIRK_signal_dom"/>
</dbReference>
<name>A0A6N2Z6Q0_9STRE</name>
<dbReference type="InterPro" id="IPR013784">
    <property type="entry name" value="Carb-bd-like_fold"/>
</dbReference>
<dbReference type="GO" id="GO:0005975">
    <property type="term" value="P:carbohydrate metabolic process"/>
    <property type="evidence" value="ECO:0007669"/>
    <property type="project" value="InterPro"/>
</dbReference>
<feature type="domain" description="YSIRK Gram-positive signal peptide" evidence="7">
    <location>
        <begin position="11"/>
        <end position="35"/>
    </location>
</feature>
<dbReference type="Pfam" id="PF03714">
    <property type="entry name" value="PUD"/>
    <property type="match status" value="1"/>
</dbReference>
<dbReference type="EMBL" id="CACRUI010000003">
    <property type="protein sequence ID" value="VYT73706.1"/>
    <property type="molecule type" value="Genomic_DNA"/>
</dbReference>
<feature type="domain" description="Pullulanase carbohydrate-binding module 41" evidence="6">
    <location>
        <begin position="172"/>
        <end position="273"/>
    </location>
</feature>
<evidence type="ECO:0000313" key="8">
    <source>
        <dbReference type="EMBL" id="VYT73706.1"/>
    </source>
</evidence>
<evidence type="ECO:0000259" key="7">
    <source>
        <dbReference type="Pfam" id="PF04650"/>
    </source>
</evidence>
<keyword evidence="4" id="KW-0326">Glycosidase</keyword>